<evidence type="ECO:0000313" key="13">
    <source>
        <dbReference type="Proteomes" id="UP000823561"/>
    </source>
</evidence>
<dbReference type="PROSITE" id="PS50157">
    <property type="entry name" value="ZINC_FINGER_C2H2_2"/>
    <property type="match status" value="5"/>
</dbReference>
<dbReference type="SMART" id="SM00355">
    <property type="entry name" value="ZnF_C2H2"/>
    <property type="match status" value="6"/>
</dbReference>
<dbReference type="InterPro" id="IPR006612">
    <property type="entry name" value="THAP_Znf"/>
</dbReference>
<accession>A0AAV6FZ44</accession>
<evidence type="ECO:0000259" key="11">
    <source>
        <dbReference type="PROSITE" id="PS50950"/>
    </source>
</evidence>
<keyword evidence="13" id="KW-1185">Reference proteome</keyword>
<protein>
    <submittedName>
        <fullName evidence="12">Uncharacterized protein</fullName>
    </submittedName>
</protein>
<dbReference type="Pfam" id="PF05485">
    <property type="entry name" value="THAP"/>
    <property type="match status" value="1"/>
</dbReference>
<gene>
    <name evidence="12" type="ORF">AALO_G00208400</name>
</gene>
<dbReference type="EMBL" id="JADWDJ010000016">
    <property type="protein sequence ID" value="KAG5268114.1"/>
    <property type="molecule type" value="Genomic_DNA"/>
</dbReference>
<dbReference type="InterPro" id="IPR038441">
    <property type="entry name" value="THAP_Znf_sf"/>
</dbReference>
<keyword evidence="6 9" id="KW-0238">DNA-binding</keyword>
<dbReference type="SMART" id="SM00980">
    <property type="entry name" value="THAP"/>
    <property type="match status" value="1"/>
</dbReference>
<proteinExistence type="predicted"/>
<feature type="domain" description="C2H2-type" evidence="10">
    <location>
        <begin position="288"/>
        <end position="315"/>
    </location>
</feature>
<dbReference type="Gene3D" id="6.20.210.20">
    <property type="entry name" value="THAP domain"/>
    <property type="match status" value="1"/>
</dbReference>
<feature type="domain" description="C2H2-type" evidence="10">
    <location>
        <begin position="229"/>
        <end position="256"/>
    </location>
</feature>
<evidence type="ECO:0000256" key="6">
    <source>
        <dbReference type="ARBA" id="ARBA00023125"/>
    </source>
</evidence>
<reference evidence="12" key="1">
    <citation type="submission" date="2020-10" db="EMBL/GenBank/DDBJ databases">
        <title>Chromosome-scale genome assembly of the Allis shad, Alosa alosa.</title>
        <authorList>
            <person name="Margot Z."/>
            <person name="Christophe K."/>
            <person name="Cabau C."/>
            <person name="Louis A."/>
            <person name="Berthelot C."/>
            <person name="Parey E."/>
            <person name="Roest Crollius H."/>
            <person name="Montfort J."/>
            <person name="Robinson-Rechavi M."/>
            <person name="Bucao C."/>
            <person name="Bouchez O."/>
            <person name="Gislard M."/>
            <person name="Lluch J."/>
            <person name="Milhes M."/>
            <person name="Lampietro C."/>
            <person name="Lopez Roques C."/>
            <person name="Donnadieu C."/>
            <person name="Braasch I."/>
            <person name="Desvignes T."/>
            <person name="Postlethwait J."/>
            <person name="Bobe J."/>
            <person name="Guiguen Y."/>
        </authorList>
    </citation>
    <scope>NUCLEOTIDE SEQUENCE</scope>
    <source>
        <strain evidence="12">M-15738</strain>
        <tissue evidence="12">Blood</tissue>
    </source>
</reference>
<dbReference type="SUPFAM" id="SSF57667">
    <property type="entry name" value="beta-beta-alpha zinc fingers"/>
    <property type="match status" value="3"/>
</dbReference>
<name>A0AAV6FZ44_9TELE</name>
<dbReference type="GO" id="GO:0005634">
    <property type="term" value="C:nucleus"/>
    <property type="evidence" value="ECO:0007669"/>
    <property type="project" value="UniProtKB-SubCell"/>
</dbReference>
<dbReference type="InterPro" id="IPR013087">
    <property type="entry name" value="Znf_C2H2_type"/>
</dbReference>
<feature type="domain" description="C2H2-type" evidence="10">
    <location>
        <begin position="193"/>
        <end position="220"/>
    </location>
</feature>
<feature type="domain" description="C2H2-type" evidence="10">
    <location>
        <begin position="315"/>
        <end position="342"/>
    </location>
</feature>
<evidence type="ECO:0000256" key="7">
    <source>
        <dbReference type="ARBA" id="ARBA00023242"/>
    </source>
</evidence>
<dbReference type="GO" id="GO:0003700">
    <property type="term" value="F:DNA-binding transcription factor activity"/>
    <property type="evidence" value="ECO:0007669"/>
    <property type="project" value="TreeGrafter"/>
</dbReference>
<evidence type="ECO:0000256" key="9">
    <source>
        <dbReference type="PROSITE-ProRule" id="PRU00309"/>
    </source>
</evidence>
<dbReference type="PANTHER" id="PTHR24404">
    <property type="entry name" value="ZINC FINGER PROTEIN"/>
    <property type="match status" value="1"/>
</dbReference>
<evidence type="ECO:0000313" key="12">
    <source>
        <dbReference type="EMBL" id="KAG5268114.1"/>
    </source>
</evidence>
<keyword evidence="2" id="KW-0479">Metal-binding</keyword>
<organism evidence="12 13">
    <name type="scientific">Alosa alosa</name>
    <name type="common">allis shad</name>
    <dbReference type="NCBI Taxonomy" id="278164"/>
    <lineage>
        <taxon>Eukaryota</taxon>
        <taxon>Metazoa</taxon>
        <taxon>Chordata</taxon>
        <taxon>Craniata</taxon>
        <taxon>Vertebrata</taxon>
        <taxon>Euteleostomi</taxon>
        <taxon>Actinopterygii</taxon>
        <taxon>Neopterygii</taxon>
        <taxon>Teleostei</taxon>
        <taxon>Clupei</taxon>
        <taxon>Clupeiformes</taxon>
        <taxon>Clupeoidei</taxon>
        <taxon>Clupeidae</taxon>
        <taxon>Alosa</taxon>
    </lineage>
</organism>
<keyword evidence="4 8" id="KW-0863">Zinc-finger</keyword>
<dbReference type="AlphaFoldDB" id="A0AAV6FZ44"/>
<keyword evidence="5" id="KW-0862">Zinc</keyword>
<evidence type="ECO:0000256" key="4">
    <source>
        <dbReference type="ARBA" id="ARBA00022771"/>
    </source>
</evidence>
<dbReference type="Proteomes" id="UP000823561">
    <property type="component" value="Chromosome 16"/>
</dbReference>
<feature type="domain" description="C2H2-type" evidence="10">
    <location>
        <begin position="260"/>
        <end position="282"/>
    </location>
</feature>
<dbReference type="Pfam" id="PF00096">
    <property type="entry name" value="zf-C2H2"/>
    <property type="match status" value="3"/>
</dbReference>
<evidence type="ECO:0000256" key="5">
    <source>
        <dbReference type="ARBA" id="ARBA00022833"/>
    </source>
</evidence>
<comment type="caution">
    <text evidence="12">The sequence shown here is derived from an EMBL/GenBank/DDBJ whole genome shotgun (WGS) entry which is preliminary data.</text>
</comment>
<dbReference type="GO" id="GO:0008270">
    <property type="term" value="F:zinc ion binding"/>
    <property type="evidence" value="ECO:0007669"/>
    <property type="project" value="UniProtKB-KW"/>
</dbReference>
<dbReference type="PROSITE" id="PS50950">
    <property type="entry name" value="ZF_THAP"/>
    <property type="match status" value="1"/>
</dbReference>
<evidence type="ECO:0000256" key="8">
    <source>
        <dbReference type="PROSITE-ProRule" id="PRU00042"/>
    </source>
</evidence>
<dbReference type="PANTHER" id="PTHR24404:SF114">
    <property type="entry name" value="KLUMPFUSS, ISOFORM B-RELATED"/>
    <property type="match status" value="1"/>
</dbReference>
<evidence type="ECO:0000259" key="10">
    <source>
        <dbReference type="PROSITE" id="PS50157"/>
    </source>
</evidence>
<comment type="subcellular location">
    <subcellularLocation>
        <location evidence="1">Nucleus</location>
    </subcellularLocation>
</comment>
<dbReference type="PROSITE" id="PS00028">
    <property type="entry name" value="ZINC_FINGER_C2H2_1"/>
    <property type="match status" value="5"/>
</dbReference>
<dbReference type="SUPFAM" id="SSF57716">
    <property type="entry name" value="Glucocorticoid receptor-like (DNA-binding domain)"/>
    <property type="match status" value="1"/>
</dbReference>
<dbReference type="InterPro" id="IPR050589">
    <property type="entry name" value="Ikaros_C2H2-ZF"/>
</dbReference>
<dbReference type="GO" id="GO:0000978">
    <property type="term" value="F:RNA polymerase II cis-regulatory region sequence-specific DNA binding"/>
    <property type="evidence" value="ECO:0007669"/>
    <property type="project" value="TreeGrafter"/>
</dbReference>
<evidence type="ECO:0000256" key="3">
    <source>
        <dbReference type="ARBA" id="ARBA00022737"/>
    </source>
</evidence>
<dbReference type="InterPro" id="IPR036236">
    <property type="entry name" value="Znf_C2H2_sf"/>
</dbReference>
<sequence>MIHECAVDGCPNKSDTIIHYTLPEEPTRRQQWIQFLQRSRKIDTSCVNTRICGSHFTEDSFTKLNLGFTTRLILNVNAVPSIYPDGLTTQPKQKEGNETHAENANEVESGIIVSDTISLACVKEEPLTEEPSCDAMRTIKEEPLEDEGYGDSSSHNSSSFIQHTDDEMFEHDGTILKIEVCEDPITLDDGKPFHCAHCGEGFLNKGVLKIHEIGHIRSKFLSPPTSGSHLCKHCGKAFAHKAFLKAHLKIHASMESQMSFACSKCNRRFRNQSSLNKHMLNHLTRLKYPCPVCGEDFEMKGSLHLHIKMHPGERFRCKFCDQRFLKIDSYLRHVDRHTVVTPYYCEKCKIYQLTERGFLLHQKRHAHKDLVLAMVANGKLSKKGTIPTRYFDLVPQHHEAEEKMDHH</sequence>
<dbReference type="Gene3D" id="3.30.160.60">
    <property type="entry name" value="Classic Zinc Finger"/>
    <property type="match status" value="3"/>
</dbReference>
<evidence type="ECO:0000256" key="2">
    <source>
        <dbReference type="ARBA" id="ARBA00022723"/>
    </source>
</evidence>
<dbReference type="GO" id="GO:0006357">
    <property type="term" value="P:regulation of transcription by RNA polymerase II"/>
    <property type="evidence" value="ECO:0007669"/>
    <property type="project" value="TreeGrafter"/>
</dbReference>
<feature type="domain" description="THAP-type" evidence="11">
    <location>
        <begin position="1"/>
        <end position="83"/>
    </location>
</feature>
<evidence type="ECO:0000256" key="1">
    <source>
        <dbReference type="ARBA" id="ARBA00004123"/>
    </source>
</evidence>
<keyword evidence="7" id="KW-0539">Nucleus</keyword>
<keyword evidence="3" id="KW-0677">Repeat</keyword>